<evidence type="ECO:0000313" key="1">
    <source>
        <dbReference type="EMBL" id="KKQ15344.1"/>
    </source>
</evidence>
<name>A0A0G0HTI4_9BACT</name>
<comment type="caution">
    <text evidence="1">The sequence shown here is derived from an EMBL/GenBank/DDBJ whole genome shotgun (WGS) entry which is preliminary data.</text>
</comment>
<dbReference type="Proteomes" id="UP000033886">
    <property type="component" value="Unassembled WGS sequence"/>
</dbReference>
<evidence type="ECO:0000313" key="2">
    <source>
        <dbReference type="Proteomes" id="UP000033886"/>
    </source>
</evidence>
<feature type="non-terminal residue" evidence="1">
    <location>
        <position position="1"/>
    </location>
</feature>
<dbReference type="EMBL" id="LBSK01000045">
    <property type="protein sequence ID" value="KKQ15344.1"/>
    <property type="molecule type" value="Genomic_DNA"/>
</dbReference>
<gene>
    <name evidence="1" type="ORF">US29_C0045G0001</name>
</gene>
<proteinExistence type="predicted"/>
<sequence length="44" mass="4820">TLGHALKITKNWVTLGHGGTDVFSRAPTFNKNKVLKINVLIRCG</sequence>
<organism evidence="1 2">
    <name type="scientific">candidate division WS6 bacterium GW2011_GWF1_36_8</name>
    <dbReference type="NCBI Taxonomy" id="1619098"/>
    <lineage>
        <taxon>Bacteria</taxon>
        <taxon>Candidatus Dojkabacteria</taxon>
    </lineage>
</organism>
<dbReference type="AlphaFoldDB" id="A0A0G0HTI4"/>
<reference evidence="1 2" key="1">
    <citation type="journal article" date="2015" name="Nature">
        <title>rRNA introns, odd ribosomes, and small enigmatic genomes across a large radiation of phyla.</title>
        <authorList>
            <person name="Brown C.T."/>
            <person name="Hug L.A."/>
            <person name="Thomas B.C."/>
            <person name="Sharon I."/>
            <person name="Castelle C.J."/>
            <person name="Singh A."/>
            <person name="Wilkins M.J."/>
            <person name="Williams K.H."/>
            <person name="Banfield J.F."/>
        </authorList>
    </citation>
    <scope>NUCLEOTIDE SEQUENCE [LARGE SCALE GENOMIC DNA]</scope>
</reference>
<protein>
    <submittedName>
        <fullName evidence="1">Uncharacterized protein</fullName>
    </submittedName>
</protein>
<accession>A0A0G0HTI4</accession>